<comment type="similarity">
    <text evidence="4">In the N-terminal section; belongs to the acetate CoA ligase alpha subunit family.</text>
</comment>
<dbReference type="InterPro" id="IPR051538">
    <property type="entry name" value="Acyl-CoA_Synth/Transferase"/>
</dbReference>
<dbReference type="EMBL" id="FOOX01000003">
    <property type="protein sequence ID" value="SFG25494.1"/>
    <property type="molecule type" value="Genomic_DNA"/>
</dbReference>
<feature type="domain" description="ATP-grasp" evidence="6">
    <location>
        <begin position="494"/>
        <end position="530"/>
    </location>
</feature>
<gene>
    <name evidence="7" type="ORF">SAMN05660649_01159</name>
</gene>
<dbReference type="InterPro" id="IPR032875">
    <property type="entry name" value="Succ_CoA_lig_flav_dom"/>
</dbReference>
<accession>A0A1I2QAY2</accession>
<evidence type="ECO:0000256" key="2">
    <source>
        <dbReference type="ARBA" id="ARBA00022741"/>
    </source>
</evidence>
<dbReference type="PROSITE" id="PS50975">
    <property type="entry name" value="ATP_GRASP"/>
    <property type="match status" value="1"/>
</dbReference>
<dbReference type="GO" id="GO:0016740">
    <property type="term" value="F:transferase activity"/>
    <property type="evidence" value="ECO:0007669"/>
    <property type="project" value="UniProtKB-KW"/>
</dbReference>
<evidence type="ECO:0000256" key="1">
    <source>
        <dbReference type="ARBA" id="ARBA00022598"/>
    </source>
</evidence>
<dbReference type="GO" id="GO:0005524">
    <property type="term" value="F:ATP binding"/>
    <property type="evidence" value="ECO:0007669"/>
    <property type="project" value="UniProtKB-UniRule"/>
</dbReference>
<dbReference type="InterPro" id="IPR016102">
    <property type="entry name" value="Succinyl-CoA_synth-like"/>
</dbReference>
<dbReference type="PANTHER" id="PTHR43334">
    <property type="entry name" value="ACETATE--COA LIGASE [ADP-FORMING]"/>
    <property type="match status" value="1"/>
</dbReference>
<evidence type="ECO:0000259" key="6">
    <source>
        <dbReference type="PROSITE" id="PS50975"/>
    </source>
</evidence>
<keyword evidence="3 5" id="KW-0067">ATP-binding</keyword>
<evidence type="ECO:0000256" key="4">
    <source>
        <dbReference type="ARBA" id="ARBA00060888"/>
    </source>
</evidence>
<dbReference type="Gene3D" id="3.40.50.720">
    <property type="entry name" value="NAD(P)-binding Rossmann-like Domain"/>
    <property type="match status" value="1"/>
</dbReference>
<dbReference type="SUPFAM" id="SSF56059">
    <property type="entry name" value="Glutathione synthetase ATP-binding domain-like"/>
    <property type="match status" value="1"/>
</dbReference>
<dbReference type="Gene3D" id="3.40.50.261">
    <property type="entry name" value="Succinyl-CoA synthetase domains"/>
    <property type="match status" value="2"/>
</dbReference>
<evidence type="ECO:0000256" key="3">
    <source>
        <dbReference type="ARBA" id="ARBA00022840"/>
    </source>
</evidence>
<evidence type="ECO:0000256" key="5">
    <source>
        <dbReference type="PROSITE-ProRule" id="PRU00409"/>
    </source>
</evidence>
<dbReference type="GO" id="GO:0043758">
    <property type="term" value="F:acetate-CoA ligase (ADP-forming) activity"/>
    <property type="evidence" value="ECO:0007669"/>
    <property type="project" value="InterPro"/>
</dbReference>
<dbReference type="OrthoDB" id="9807426at2"/>
<keyword evidence="1" id="KW-0436">Ligase</keyword>
<dbReference type="InterPro" id="IPR011761">
    <property type="entry name" value="ATP-grasp"/>
</dbReference>
<dbReference type="Pfam" id="PF19045">
    <property type="entry name" value="Ligase_CoA_2"/>
    <property type="match status" value="1"/>
</dbReference>
<dbReference type="SMART" id="SM00881">
    <property type="entry name" value="CoA_binding"/>
    <property type="match status" value="1"/>
</dbReference>
<keyword evidence="8" id="KW-1185">Reference proteome</keyword>
<reference evidence="8" key="1">
    <citation type="submission" date="2016-10" db="EMBL/GenBank/DDBJ databases">
        <authorList>
            <person name="Varghese N."/>
            <person name="Submissions S."/>
        </authorList>
    </citation>
    <scope>NUCLEOTIDE SEQUENCE [LARGE SCALE GENOMIC DNA]</scope>
    <source>
        <strain evidence="8">DSM 17038</strain>
    </source>
</reference>
<dbReference type="GO" id="GO:0046872">
    <property type="term" value="F:metal ion binding"/>
    <property type="evidence" value="ECO:0007669"/>
    <property type="project" value="InterPro"/>
</dbReference>
<keyword evidence="7" id="KW-0808">Transferase</keyword>
<name>A0A1I2QAY2_9FIRM</name>
<dbReference type="Proteomes" id="UP000199337">
    <property type="component" value="Unassembled WGS sequence"/>
</dbReference>
<evidence type="ECO:0000313" key="8">
    <source>
        <dbReference type="Proteomes" id="UP000199337"/>
    </source>
</evidence>
<proteinExistence type="inferred from homology"/>
<dbReference type="SUPFAM" id="SSF52210">
    <property type="entry name" value="Succinyl-CoA synthetase domains"/>
    <property type="match status" value="2"/>
</dbReference>
<dbReference type="SUPFAM" id="SSF51735">
    <property type="entry name" value="NAD(P)-binding Rossmann-fold domains"/>
    <property type="match status" value="1"/>
</dbReference>
<evidence type="ECO:0000313" key="7">
    <source>
        <dbReference type="EMBL" id="SFG25494.1"/>
    </source>
</evidence>
<dbReference type="Pfam" id="PF13549">
    <property type="entry name" value="ATP-grasp_5"/>
    <property type="match status" value="1"/>
</dbReference>
<dbReference type="Pfam" id="PF13607">
    <property type="entry name" value="Succ_CoA_lig"/>
    <property type="match status" value="1"/>
</dbReference>
<dbReference type="InterPro" id="IPR036291">
    <property type="entry name" value="NAD(P)-bd_dom_sf"/>
</dbReference>
<sequence length="700" mass="74740">MTEIINLEPFFSPQSVALIGVSSRTGPGTFNVLEQILNSGYRGKIYPVNPRGGSILGVPAYRSVKDISHSVDLAIISTPRSAVPEVVGQCVEKGITAVIVITQGFSDADDEAGQRMHNEIVEAVRGTATRVVGPNTLGVINNFINFKSAFLEFTTSTVPVGFICQSGIFLAAAKDFTGGIGIGVDIGNTSDVGFIECMEYMAQNPLIKVINLHIEGLQNGRRFMEAARRITPLKPILALKTGSSEEGSRAASSHSGSLAGEDAVFSAAFNQSGIIRVAGASQLAELNRTLWTYGKMAGKRIGVITISGGAGIMAVDACSKYGLQTASYAPETIAVLEEVFPDWMKAGNPADIWPAGMARGYHKIVALALNSVLADSGVDAVLCITPAYLDPAEDPLNIVDTVNETVAKHPDKPTAMWFFGPHKQKYAEKFNEAELVVAYGSPESAMYCLSELYKYHNMIKNKAYETTTLPPTGSVNLKLSTLSAAPVALNEKALDIIESCGIPAVNRRLASSEDEAVKLAGEIGYPVVMKISSPDITHKSDAGGVRLGISSEAELMQAYREMMEIIPQKVPGARIKGVLLQKSVSEGTEVILGGKRDPQFGPVLVFGMGGIYAEIMRDVAFRVAPVTKREAVEMIKETKAYKIISGARGKKTGNIEALAQCIVKLGELLGNQPEITEVDINPLLVKPEGCIALDARMVID</sequence>
<dbReference type="STRING" id="341036.SAMN05660649_01159"/>
<keyword evidence="2 5" id="KW-0547">Nucleotide-binding</keyword>
<dbReference type="InterPro" id="IPR013815">
    <property type="entry name" value="ATP_grasp_subdomain_1"/>
</dbReference>
<organism evidence="7 8">
    <name type="scientific">Desulfotruncus arcticus DSM 17038</name>
    <dbReference type="NCBI Taxonomy" id="1121424"/>
    <lineage>
        <taxon>Bacteria</taxon>
        <taxon>Bacillati</taxon>
        <taxon>Bacillota</taxon>
        <taxon>Clostridia</taxon>
        <taxon>Eubacteriales</taxon>
        <taxon>Desulfallaceae</taxon>
        <taxon>Desulfotruncus</taxon>
    </lineage>
</organism>
<dbReference type="InterPro" id="IPR043938">
    <property type="entry name" value="Ligase_CoA_dom"/>
</dbReference>
<dbReference type="PANTHER" id="PTHR43334:SF1">
    <property type="entry name" value="3-HYDROXYPROPIONATE--COA LIGASE [ADP-FORMING]"/>
    <property type="match status" value="1"/>
</dbReference>
<dbReference type="Gene3D" id="3.30.470.20">
    <property type="entry name" value="ATP-grasp fold, B domain"/>
    <property type="match status" value="1"/>
</dbReference>
<dbReference type="FunFam" id="3.30.1490.20:FF:000020">
    <property type="entry name" value="Protein lysine acetyltransferase"/>
    <property type="match status" value="1"/>
</dbReference>
<protein>
    <submittedName>
        <fullName evidence="7">Acetyltransferase</fullName>
    </submittedName>
</protein>
<dbReference type="RefSeq" id="WP_092469602.1">
    <property type="nucleotide sequence ID" value="NZ_FOOX01000003.1"/>
</dbReference>
<dbReference type="InterPro" id="IPR003781">
    <property type="entry name" value="CoA-bd"/>
</dbReference>
<dbReference type="Gene3D" id="3.30.1490.20">
    <property type="entry name" value="ATP-grasp fold, A domain"/>
    <property type="match status" value="1"/>
</dbReference>
<dbReference type="Pfam" id="PF13380">
    <property type="entry name" value="CoA_binding_2"/>
    <property type="match status" value="1"/>
</dbReference>
<dbReference type="AlphaFoldDB" id="A0A1I2QAY2"/>